<keyword evidence="5" id="KW-0190">Covalent protein-DNA linkage</keyword>
<evidence type="ECO:0000313" key="9">
    <source>
        <dbReference type="EMBL" id="USP81633.1"/>
    </source>
</evidence>
<dbReference type="VEuPathDB" id="FungiDB:yc1106_08907"/>
<keyword evidence="6" id="KW-0238">DNA-binding</keyword>
<evidence type="ECO:0000256" key="4">
    <source>
        <dbReference type="ARBA" id="ARBA00022801"/>
    </source>
</evidence>
<dbReference type="GO" id="GO:0006508">
    <property type="term" value="P:proteolysis"/>
    <property type="evidence" value="ECO:0007669"/>
    <property type="project" value="UniProtKB-KW"/>
</dbReference>
<reference evidence="9" key="1">
    <citation type="submission" date="2021-12" db="EMBL/GenBank/DDBJ databases">
        <title>Curvularia clavata genome.</title>
        <authorList>
            <person name="Cao Y."/>
        </authorList>
    </citation>
    <scope>NUCLEOTIDE SEQUENCE</scope>
    <source>
        <strain evidence="9">Yc1106</strain>
    </source>
</reference>
<dbReference type="Proteomes" id="UP001056012">
    <property type="component" value="Chromosome 7"/>
</dbReference>
<comment type="similarity">
    <text evidence="1">Belongs to the SOS response-associated peptidase family.</text>
</comment>
<evidence type="ECO:0008006" key="11">
    <source>
        <dbReference type="Google" id="ProtNLM"/>
    </source>
</evidence>
<evidence type="ECO:0000256" key="7">
    <source>
        <dbReference type="ARBA" id="ARBA00023239"/>
    </source>
</evidence>
<dbReference type="AlphaFoldDB" id="A0A9Q8ZKA1"/>
<dbReference type="GO" id="GO:0008233">
    <property type="term" value="F:peptidase activity"/>
    <property type="evidence" value="ECO:0007669"/>
    <property type="project" value="UniProtKB-KW"/>
</dbReference>
<dbReference type="GO" id="GO:0106300">
    <property type="term" value="P:protein-DNA covalent cross-linking repair"/>
    <property type="evidence" value="ECO:0007669"/>
    <property type="project" value="InterPro"/>
</dbReference>
<name>A0A9Q8ZKA1_CURCL</name>
<feature type="compositionally biased region" description="Basic and acidic residues" evidence="8">
    <location>
        <begin position="315"/>
        <end position="341"/>
    </location>
</feature>
<keyword evidence="7" id="KW-0456">Lyase</keyword>
<dbReference type="GO" id="GO:0003697">
    <property type="term" value="F:single-stranded DNA binding"/>
    <property type="evidence" value="ECO:0007669"/>
    <property type="project" value="InterPro"/>
</dbReference>
<dbReference type="InterPro" id="IPR003738">
    <property type="entry name" value="SRAP"/>
</dbReference>
<evidence type="ECO:0000256" key="5">
    <source>
        <dbReference type="ARBA" id="ARBA00023124"/>
    </source>
</evidence>
<dbReference type="SUPFAM" id="SSF143081">
    <property type="entry name" value="BB1717-like"/>
    <property type="match status" value="1"/>
</dbReference>
<gene>
    <name evidence="9" type="ORF">yc1106_08907</name>
</gene>
<evidence type="ECO:0000256" key="6">
    <source>
        <dbReference type="ARBA" id="ARBA00023125"/>
    </source>
</evidence>
<evidence type="ECO:0000256" key="1">
    <source>
        <dbReference type="ARBA" id="ARBA00008136"/>
    </source>
</evidence>
<dbReference type="OrthoDB" id="2111841at2759"/>
<feature type="compositionally biased region" description="Polar residues" evidence="8">
    <location>
        <begin position="364"/>
        <end position="392"/>
    </location>
</feature>
<evidence type="ECO:0000256" key="2">
    <source>
        <dbReference type="ARBA" id="ARBA00022670"/>
    </source>
</evidence>
<dbReference type="EMBL" id="CP089280">
    <property type="protein sequence ID" value="USP81633.1"/>
    <property type="molecule type" value="Genomic_DNA"/>
</dbReference>
<evidence type="ECO:0000313" key="10">
    <source>
        <dbReference type="Proteomes" id="UP001056012"/>
    </source>
</evidence>
<organism evidence="9 10">
    <name type="scientific">Curvularia clavata</name>
    <dbReference type="NCBI Taxonomy" id="95742"/>
    <lineage>
        <taxon>Eukaryota</taxon>
        <taxon>Fungi</taxon>
        <taxon>Dikarya</taxon>
        <taxon>Ascomycota</taxon>
        <taxon>Pezizomycotina</taxon>
        <taxon>Dothideomycetes</taxon>
        <taxon>Pleosporomycetidae</taxon>
        <taxon>Pleosporales</taxon>
        <taxon>Pleosporineae</taxon>
        <taxon>Pleosporaceae</taxon>
        <taxon>Curvularia</taxon>
    </lineage>
</organism>
<keyword evidence="4" id="KW-0378">Hydrolase</keyword>
<dbReference type="PANTHER" id="PTHR13604">
    <property type="entry name" value="DC12-RELATED"/>
    <property type="match status" value="1"/>
</dbReference>
<accession>A0A9Q8ZKA1</accession>
<dbReference type="GO" id="GO:0016829">
    <property type="term" value="F:lyase activity"/>
    <property type="evidence" value="ECO:0007669"/>
    <property type="project" value="UniProtKB-KW"/>
</dbReference>
<dbReference type="InterPro" id="IPR036590">
    <property type="entry name" value="SRAP-like"/>
</dbReference>
<proteinExistence type="inferred from homology"/>
<keyword evidence="3" id="KW-0227">DNA damage</keyword>
<dbReference type="Gene3D" id="3.90.1680.10">
    <property type="entry name" value="SOS response associated peptidase-like"/>
    <property type="match status" value="1"/>
</dbReference>
<keyword evidence="2" id="KW-0645">Protease</keyword>
<dbReference type="PANTHER" id="PTHR13604:SF0">
    <property type="entry name" value="ABASIC SITE PROCESSING PROTEIN HMCES"/>
    <property type="match status" value="1"/>
</dbReference>
<keyword evidence="10" id="KW-1185">Reference proteome</keyword>
<sequence>MCGRYVLALRPSEVRRQLEQSHMPVEEAPDDDSNVRQSYNFAPGYHGLVYRADGLESGHQQEDVQTDKADTKYKLQSMQWGLVPFWTKRNPDYGSKMKTINCRDDSLIEDRGIWTSMKKKKRCIVVAQGFYEWLKKNGGKEKIPHFTKRKDGQLMCFAGLWDCVQFEHSSEKLFTYTIITTESNKQLHFLHDRMPVILENGSDDIRKWLDPTRTEWGADLQSLLKPYQGELECYPVSKDVGKVGNNSPSFLVPINSAANKNNIANFFGSQRGTAKIKSHVDEKRGTTDRVESTEDNAPLPVPPTSGSQLGNESQGIKREHEDEHDSGSTAEKEPSTKRIKSEPPASPIKSPFKPSSTRVKKQGTRSATSNGSAAKTPKSDGSQKITAFFTNK</sequence>
<evidence type="ECO:0000256" key="8">
    <source>
        <dbReference type="SAM" id="MobiDB-lite"/>
    </source>
</evidence>
<feature type="compositionally biased region" description="Polar residues" evidence="8">
    <location>
        <begin position="304"/>
        <end position="314"/>
    </location>
</feature>
<feature type="region of interest" description="Disordered" evidence="8">
    <location>
        <begin position="275"/>
        <end position="392"/>
    </location>
</feature>
<dbReference type="Pfam" id="PF02586">
    <property type="entry name" value="SRAP"/>
    <property type="match status" value="1"/>
</dbReference>
<feature type="compositionally biased region" description="Basic and acidic residues" evidence="8">
    <location>
        <begin position="278"/>
        <end position="292"/>
    </location>
</feature>
<protein>
    <recommendedName>
        <fullName evidence="11">DUF159-domain-containing protein</fullName>
    </recommendedName>
</protein>
<evidence type="ECO:0000256" key="3">
    <source>
        <dbReference type="ARBA" id="ARBA00022763"/>
    </source>
</evidence>